<dbReference type="KEGG" id="qsa:O6P43_012554"/>
<feature type="binding site" evidence="6">
    <location>
        <position position="231"/>
    </location>
    <ligand>
        <name>Mg(2+)</name>
        <dbReference type="ChEBI" id="CHEBI:18420"/>
        <label>1</label>
        <note>catalytic</note>
    </ligand>
</feature>
<dbReference type="Gene3D" id="3.30.540.10">
    <property type="entry name" value="Fructose-1,6-Bisphosphatase, subunit A, domain 1"/>
    <property type="match status" value="1"/>
</dbReference>
<dbReference type="GO" id="GO:0046872">
    <property type="term" value="F:metal ion binding"/>
    <property type="evidence" value="ECO:0007669"/>
    <property type="project" value="UniProtKB-KW"/>
</dbReference>
<dbReference type="PANTHER" id="PTHR43200:SF4">
    <property type="entry name" value="PAP-SPECIFIC PHOSPHATASE, MITOCHONDRIAL-RELATED"/>
    <property type="match status" value="1"/>
</dbReference>
<dbReference type="EMBL" id="JARAOO010000005">
    <property type="protein sequence ID" value="KAJ7968452.1"/>
    <property type="molecule type" value="Genomic_DNA"/>
</dbReference>
<sequence length="454" mass="49969">MQIPLPSNSNQPTNNSLCIKYSPTTNTVLWKVDTTPSPRSPRSPTHRTSSAFIFSMDLLRSASHISTVRFTHTRRSITSRCCTRSLNVRSSMPFLNQDAKYYRELEAALDVVERACRLCVDVKLSSFSSDGRILEKIDQTPVTVADFGVQALVSLELGKLFPSIPLVAEEDSAFLRSNNLADSVANVVNDKTRCENKVLTQDEVMEAIDRGGEDAYAFGTKPATYWVLDPIDGTRGFLKGIEALYVVGLALVVDGEIVLGVMGCPNWHEDSSKKLTPEVQEFHDNPSGSGTLMFAHVGCGTWTKRFWYTPNSSSKVSGVWTRCVVDECQLIREARFCIPESQTWDSLPLSASFKATTNMDSVEANQILLLPACCGSLCKYFMVALGRASVFIQRSRAKKIIKAWDHAVGMICVHEAGGKVTDWNGSDVDLAADQDSRRIIFPSGGVLVTNGKLT</sequence>
<dbReference type="Pfam" id="PF00459">
    <property type="entry name" value="Inositol_P"/>
    <property type="match status" value="1"/>
</dbReference>
<keyword evidence="3 6" id="KW-0479">Metal-binding</keyword>
<reference evidence="7" key="1">
    <citation type="journal article" date="2023" name="Science">
        <title>Elucidation of the pathway for biosynthesis of saponin adjuvants from the soapbark tree.</title>
        <authorList>
            <person name="Reed J."/>
            <person name="Orme A."/>
            <person name="El-Demerdash A."/>
            <person name="Owen C."/>
            <person name="Martin L.B.B."/>
            <person name="Misra R.C."/>
            <person name="Kikuchi S."/>
            <person name="Rejzek M."/>
            <person name="Martin A.C."/>
            <person name="Harkess A."/>
            <person name="Leebens-Mack J."/>
            <person name="Louveau T."/>
            <person name="Stephenson M.J."/>
            <person name="Osbourn A."/>
        </authorList>
    </citation>
    <scope>NUCLEOTIDE SEQUENCE</scope>
    <source>
        <strain evidence="7">S10</strain>
    </source>
</reference>
<proteinExistence type="inferred from homology"/>
<evidence type="ECO:0000256" key="6">
    <source>
        <dbReference type="PIRSR" id="PIRSR600760-2"/>
    </source>
</evidence>
<evidence type="ECO:0000256" key="4">
    <source>
        <dbReference type="ARBA" id="ARBA00022801"/>
    </source>
</evidence>
<evidence type="ECO:0000256" key="2">
    <source>
        <dbReference type="ARBA" id="ARBA00009759"/>
    </source>
</evidence>
<protein>
    <submittedName>
        <fullName evidence="7">PAP-specific phosphatase</fullName>
    </submittedName>
</protein>
<evidence type="ECO:0000313" key="8">
    <source>
        <dbReference type="Proteomes" id="UP001163823"/>
    </source>
</evidence>
<organism evidence="7 8">
    <name type="scientific">Quillaja saponaria</name>
    <name type="common">Soap bark tree</name>
    <dbReference type="NCBI Taxonomy" id="32244"/>
    <lineage>
        <taxon>Eukaryota</taxon>
        <taxon>Viridiplantae</taxon>
        <taxon>Streptophyta</taxon>
        <taxon>Embryophyta</taxon>
        <taxon>Tracheophyta</taxon>
        <taxon>Spermatophyta</taxon>
        <taxon>Magnoliopsida</taxon>
        <taxon>eudicotyledons</taxon>
        <taxon>Gunneridae</taxon>
        <taxon>Pentapetalae</taxon>
        <taxon>rosids</taxon>
        <taxon>fabids</taxon>
        <taxon>Fabales</taxon>
        <taxon>Quillajaceae</taxon>
        <taxon>Quillaja</taxon>
    </lineage>
</organism>
<dbReference type="FunFam" id="3.30.540.10:FF:000022">
    <property type="entry name" value="Putative PAP-specific phosphatase, mitochondrial"/>
    <property type="match status" value="1"/>
</dbReference>
<comment type="cofactor">
    <cofactor evidence="1 6">
        <name>Mg(2+)</name>
        <dbReference type="ChEBI" id="CHEBI:18420"/>
    </cofactor>
</comment>
<dbReference type="SUPFAM" id="SSF56655">
    <property type="entry name" value="Carbohydrate phosphatase"/>
    <property type="match status" value="1"/>
</dbReference>
<dbReference type="InterPro" id="IPR020583">
    <property type="entry name" value="Inositol_monoP_metal-BS"/>
</dbReference>
<dbReference type="AlphaFoldDB" id="A0AAD7M214"/>
<evidence type="ECO:0000256" key="1">
    <source>
        <dbReference type="ARBA" id="ARBA00001946"/>
    </source>
</evidence>
<dbReference type="InterPro" id="IPR000760">
    <property type="entry name" value="Inositol_monophosphatase-like"/>
</dbReference>
<keyword evidence="4" id="KW-0378">Hydrolase</keyword>
<feature type="binding site" evidence="6">
    <location>
        <position position="232"/>
    </location>
    <ligand>
        <name>Mg(2+)</name>
        <dbReference type="ChEBI" id="CHEBI:18420"/>
        <label>1</label>
        <note>catalytic</note>
    </ligand>
</feature>
<name>A0AAD7M214_QUISA</name>
<keyword evidence="5 6" id="KW-0460">Magnesium</keyword>
<dbReference type="InterPro" id="IPR051090">
    <property type="entry name" value="Inositol_monoP_superfamily"/>
</dbReference>
<gene>
    <name evidence="7" type="ORF">O6P43_012554</name>
</gene>
<comment type="caution">
    <text evidence="7">The sequence shown here is derived from an EMBL/GenBank/DDBJ whole genome shotgun (WGS) entry which is preliminary data.</text>
</comment>
<dbReference type="GO" id="GO:0000103">
    <property type="term" value="P:sulfate assimilation"/>
    <property type="evidence" value="ECO:0007669"/>
    <property type="project" value="TreeGrafter"/>
</dbReference>
<dbReference type="Gene3D" id="3.40.190.80">
    <property type="match status" value="1"/>
</dbReference>
<comment type="similarity">
    <text evidence="2">Belongs to the inositol monophosphatase superfamily.</text>
</comment>
<feature type="binding site" evidence="6">
    <location>
        <position position="405"/>
    </location>
    <ligand>
        <name>Mg(2+)</name>
        <dbReference type="ChEBI" id="CHEBI:18420"/>
        <label>1</label>
        <note>catalytic</note>
    </ligand>
</feature>
<feature type="binding site" evidence="6">
    <location>
        <position position="169"/>
    </location>
    <ligand>
        <name>Mg(2+)</name>
        <dbReference type="ChEBI" id="CHEBI:18420"/>
        <label>1</label>
        <note>catalytic</note>
    </ligand>
</feature>
<accession>A0AAD7M214</accession>
<dbReference type="Proteomes" id="UP001163823">
    <property type="component" value="Chromosome 5"/>
</dbReference>
<dbReference type="PROSITE" id="PS00629">
    <property type="entry name" value="IMP_1"/>
    <property type="match status" value="1"/>
</dbReference>
<feature type="binding site" evidence="6">
    <location>
        <position position="229"/>
    </location>
    <ligand>
        <name>Mg(2+)</name>
        <dbReference type="ChEBI" id="CHEBI:18420"/>
        <label>1</label>
        <note>catalytic</note>
    </ligand>
</feature>
<keyword evidence="8" id="KW-1185">Reference proteome</keyword>
<evidence type="ECO:0000256" key="3">
    <source>
        <dbReference type="ARBA" id="ARBA00022723"/>
    </source>
</evidence>
<evidence type="ECO:0000256" key="5">
    <source>
        <dbReference type="ARBA" id="ARBA00022842"/>
    </source>
</evidence>
<dbReference type="PANTHER" id="PTHR43200">
    <property type="entry name" value="PHOSPHATASE"/>
    <property type="match status" value="1"/>
</dbReference>
<dbReference type="GO" id="GO:0008441">
    <property type="term" value="F:3'(2'),5'-bisphosphate nucleotidase activity"/>
    <property type="evidence" value="ECO:0007669"/>
    <property type="project" value="TreeGrafter"/>
</dbReference>
<evidence type="ECO:0000313" key="7">
    <source>
        <dbReference type="EMBL" id="KAJ7968452.1"/>
    </source>
</evidence>
<dbReference type="CDD" id="cd01517">
    <property type="entry name" value="PAP_phosphatase"/>
    <property type="match status" value="1"/>
</dbReference>